<dbReference type="InterPro" id="IPR011024">
    <property type="entry name" value="G_crystallin-like"/>
</dbReference>
<dbReference type="Pfam" id="PF03995">
    <property type="entry name" value="Inhibitor_I36"/>
    <property type="match status" value="1"/>
</dbReference>
<feature type="signal peptide" evidence="1">
    <location>
        <begin position="1"/>
        <end position="22"/>
    </location>
</feature>
<dbReference type="EMBL" id="SJJY01000001">
    <property type="protein sequence ID" value="TCC26696.1"/>
    <property type="molecule type" value="Genomic_DNA"/>
</dbReference>
<accession>A0ABY2AEG6</accession>
<reference evidence="2 3" key="1">
    <citation type="submission" date="2019-02" db="EMBL/GenBank/DDBJ databases">
        <title>Kribbella capetownensis sp. nov. and Kribbella speibonae sp. nov., isolated from soil.</title>
        <authorList>
            <person name="Curtis S.M."/>
            <person name="Norton I."/>
            <person name="Everest G.J."/>
            <person name="Meyers P.R."/>
        </authorList>
    </citation>
    <scope>NUCLEOTIDE SEQUENCE [LARGE SCALE GENOMIC DNA]</scope>
    <source>
        <strain evidence="2 3">SK5</strain>
    </source>
</reference>
<gene>
    <name evidence="2" type="ORF">E0H58_01305</name>
</gene>
<dbReference type="RefSeq" id="WP_131459355.1">
    <property type="nucleotide sequence ID" value="NZ_SJJY01000001.1"/>
</dbReference>
<dbReference type="Gene3D" id="2.60.20.10">
    <property type="entry name" value="Crystallins"/>
    <property type="match status" value="1"/>
</dbReference>
<dbReference type="SUPFAM" id="SSF49695">
    <property type="entry name" value="gamma-Crystallin-like"/>
    <property type="match status" value="1"/>
</dbReference>
<comment type="caution">
    <text evidence="2">The sequence shown here is derived from an EMBL/GenBank/DDBJ whole genome shotgun (WGS) entry which is preliminary data.</text>
</comment>
<protein>
    <recommendedName>
        <fullName evidence="4">Peptidase inhibitor family I36</fullName>
    </recommendedName>
</protein>
<name>A0ABY2AEG6_9ACTN</name>
<evidence type="ECO:0000313" key="2">
    <source>
        <dbReference type="EMBL" id="TCC26696.1"/>
    </source>
</evidence>
<keyword evidence="1" id="KW-0732">Signal</keyword>
<evidence type="ECO:0008006" key="4">
    <source>
        <dbReference type="Google" id="ProtNLM"/>
    </source>
</evidence>
<dbReference type="Proteomes" id="UP000292385">
    <property type="component" value="Unassembled WGS sequence"/>
</dbReference>
<feature type="chain" id="PRO_5047232558" description="Peptidase inhibitor family I36" evidence="1">
    <location>
        <begin position="23"/>
        <end position="136"/>
    </location>
</feature>
<sequence length="136" mass="14517">MKLRTRLTTALVAVSMSGIVFASSAAAVEPDIATARSEGSNAVAAGPLLMWEDPNYTGDLYVAAYPSDCPKGCDIDGWDGDNEISSAKNQTTCTVRLYDNDGFTGSYVDLGAGRNYSDLKLVGFDNRAESYKFFCG</sequence>
<proteinExistence type="predicted"/>
<organism evidence="2 3">
    <name type="scientific">Kribbella speibonae</name>
    <dbReference type="NCBI Taxonomy" id="1572660"/>
    <lineage>
        <taxon>Bacteria</taxon>
        <taxon>Bacillati</taxon>
        <taxon>Actinomycetota</taxon>
        <taxon>Actinomycetes</taxon>
        <taxon>Propionibacteriales</taxon>
        <taxon>Kribbellaceae</taxon>
        <taxon>Kribbella</taxon>
    </lineage>
</organism>
<evidence type="ECO:0000313" key="3">
    <source>
        <dbReference type="Proteomes" id="UP000292385"/>
    </source>
</evidence>
<evidence type="ECO:0000256" key="1">
    <source>
        <dbReference type="SAM" id="SignalP"/>
    </source>
</evidence>
<keyword evidence="3" id="KW-1185">Reference proteome</keyword>